<dbReference type="EMBL" id="KE123956">
    <property type="protein sequence ID" value="EPB88137.1"/>
    <property type="molecule type" value="Genomic_DNA"/>
</dbReference>
<proteinExistence type="predicted"/>
<feature type="region of interest" description="Disordered" evidence="1">
    <location>
        <begin position="96"/>
        <end position="128"/>
    </location>
</feature>
<name>S2JHZ0_MUCC1</name>
<evidence type="ECO:0000313" key="3">
    <source>
        <dbReference type="Proteomes" id="UP000014254"/>
    </source>
</evidence>
<dbReference type="InParanoid" id="S2JHZ0"/>
<accession>S2JHZ0</accession>
<sequence>MTDTWLTNTPFEEDNESSGTSNERIEEKVSTSVIVKKRRHPKNSKTKKTYMTLGKPKIHIANQGILNDLVKLGVKSNIEDGPLAAVNEVVASVNTAQSADDADHNSKSDIDDESGTKVENDKGFTMTD</sequence>
<gene>
    <name evidence="2" type="ORF">HMPREF1544_05081</name>
</gene>
<keyword evidence="3" id="KW-1185">Reference proteome</keyword>
<evidence type="ECO:0000313" key="2">
    <source>
        <dbReference type="EMBL" id="EPB88137.1"/>
    </source>
</evidence>
<reference evidence="3" key="1">
    <citation type="submission" date="2013-05" db="EMBL/GenBank/DDBJ databases">
        <title>The Genome sequence of Mucor circinelloides f. circinelloides 1006PhL.</title>
        <authorList>
            <consortium name="The Broad Institute Genomics Platform"/>
            <person name="Cuomo C."/>
            <person name="Earl A."/>
            <person name="Findley K."/>
            <person name="Lee S.C."/>
            <person name="Walker B."/>
            <person name="Young S."/>
            <person name="Zeng Q."/>
            <person name="Gargeya S."/>
            <person name="Fitzgerald M."/>
            <person name="Haas B."/>
            <person name="Abouelleil A."/>
            <person name="Allen A.W."/>
            <person name="Alvarado L."/>
            <person name="Arachchi H.M."/>
            <person name="Berlin A.M."/>
            <person name="Chapman S.B."/>
            <person name="Gainer-Dewar J."/>
            <person name="Goldberg J."/>
            <person name="Griggs A."/>
            <person name="Gujja S."/>
            <person name="Hansen M."/>
            <person name="Howarth C."/>
            <person name="Imamovic A."/>
            <person name="Ireland A."/>
            <person name="Larimer J."/>
            <person name="McCowan C."/>
            <person name="Murphy C."/>
            <person name="Pearson M."/>
            <person name="Poon T.W."/>
            <person name="Priest M."/>
            <person name="Roberts A."/>
            <person name="Saif S."/>
            <person name="Shea T."/>
            <person name="Sisk P."/>
            <person name="Sykes S."/>
            <person name="Wortman J."/>
            <person name="Nusbaum C."/>
            <person name="Birren B."/>
        </authorList>
    </citation>
    <scope>NUCLEOTIDE SEQUENCE [LARGE SCALE GENOMIC DNA]</scope>
    <source>
        <strain evidence="3">1006PhL</strain>
    </source>
</reference>
<feature type="region of interest" description="Disordered" evidence="1">
    <location>
        <begin position="1"/>
        <end position="32"/>
    </location>
</feature>
<dbReference type="Proteomes" id="UP000014254">
    <property type="component" value="Unassembled WGS sequence"/>
</dbReference>
<dbReference type="AlphaFoldDB" id="S2JHZ0"/>
<feature type="compositionally biased region" description="Basic and acidic residues" evidence="1">
    <location>
        <begin position="101"/>
        <end position="122"/>
    </location>
</feature>
<organism evidence="2 3">
    <name type="scientific">Mucor circinelloides f. circinelloides (strain 1006PhL)</name>
    <name type="common">Mucormycosis agent</name>
    <name type="synonym">Calyptromyces circinelloides</name>
    <dbReference type="NCBI Taxonomy" id="1220926"/>
    <lineage>
        <taxon>Eukaryota</taxon>
        <taxon>Fungi</taxon>
        <taxon>Fungi incertae sedis</taxon>
        <taxon>Mucoromycota</taxon>
        <taxon>Mucoromycotina</taxon>
        <taxon>Mucoromycetes</taxon>
        <taxon>Mucorales</taxon>
        <taxon>Mucorineae</taxon>
        <taxon>Mucoraceae</taxon>
        <taxon>Mucor</taxon>
    </lineage>
</organism>
<protein>
    <submittedName>
        <fullName evidence="2">Uncharacterized protein</fullName>
    </submittedName>
</protein>
<evidence type="ECO:0000256" key="1">
    <source>
        <dbReference type="SAM" id="MobiDB-lite"/>
    </source>
</evidence>
<feature type="compositionally biased region" description="Polar residues" evidence="1">
    <location>
        <begin position="1"/>
        <end position="10"/>
    </location>
</feature>
<dbReference type="VEuPathDB" id="FungiDB:HMPREF1544_05081"/>